<evidence type="ECO:0000313" key="12">
    <source>
        <dbReference type="EMBL" id="KAF5941439.1"/>
    </source>
</evidence>
<feature type="chain" id="PRO_5029704224" description="non-specific serine/threonine protein kinase" evidence="9">
    <location>
        <begin position="22"/>
        <end position="513"/>
    </location>
</feature>
<evidence type="ECO:0000256" key="2">
    <source>
        <dbReference type="ARBA" id="ARBA00012513"/>
    </source>
</evidence>
<comment type="subcellular location">
    <subcellularLocation>
        <location evidence="1">Membrane</location>
        <topology evidence="1">Single-pass membrane protein</topology>
    </subcellularLocation>
</comment>
<accession>A0A7J7GKU8</accession>
<evidence type="ECO:0000256" key="7">
    <source>
        <dbReference type="SAM" id="MobiDB-lite"/>
    </source>
</evidence>
<reference evidence="12 13" key="2">
    <citation type="submission" date="2020-07" db="EMBL/GenBank/DDBJ databases">
        <title>Genome assembly of wild tea tree DASZ reveals pedigree and selection history of tea varieties.</title>
        <authorList>
            <person name="Zhang W."/>
        </authorList>
    </citation>
    <scope>NUCLEOTIDE SEQUENCE [LARGE SCALE GENOMIC DNA]</scope>
    <source>
        <strain evidence="13">cv. G240</strain>
        <tissue evidence="12">Leaf</tissue>
    </source>
</reference>
<keyword evidence="8" id="KW-1133">Transmembrane helix</keyword>
<evidence type="ECO:0000256" key="6">
    <source>
        <dbReference type="ARBA" id="ARBA00048679"/>
    </source>
</evidence>
<feature type="domain" description="Wall-associated receptor kinase galacturonan-binding" evidence="10">
    <location>
        <begin position="23"/>
        <end position="82"/>
    </location>
</feature>
<dbReference type="EC" id="2.7.11.1" evidence="2"/>
<comment type="catalytic activity">
    <reaction evidence="6">
        <text>L-seryl-[protein] + ATP = O-phospho-L-seryl-[protein] + ADP + H(+)</text>
        <dbReference type="Rhea" id="RHEA:17989"/>
        <dbReference type="Rhea" id="RHEA-COMP:9863"/>
        <dbReference type="Rhea" id="RHEA-COMP:11604"/>
        <dbReference type="ChEBI" id="CHEBI:15378"/>
        <dbReference type="ChEBI" id="CHEBI:29999"/>
        <dbReference type="ChEBI" id="CHEBI:30616"/>
        <dbReference type="ChEBI" id="CHEBI:83421"/>
        <dbReference type="ChEBI" id="CHEBI:456216"/>
        <dbReference type="EC" id="2.7.11.1"/>
    </reaction>
</comment>
<dbReference type="InterPro" id="IPR032872">
    <property type="entry name" value="WAK_assoc_C"/>
</dbReference>
<dbReference type="Proteomes" id="UP000593564">
    <property type="component" value="Unassembled WGS sequence"/>
</dbReference>
<evidence type="ECO:0000259" key="11">
    <source>
        <dbReference type="Pfam" id="PF14380"/>
    </source>
</evidence>
<dbReference type="EMBL" id="JACBKZ010000009">
    <property type="protein sequence ID" value="KAF5941439.1"/>
    <property type="molecule type" value="Genomic_DNA"/>
</dbReference>
<feature type="domain" description="Wall-associated receptor kinase C-terminal" evidence="11">
    <location>
        <begin position="206"/>
        <end position="242"/>
    </location>
</feature>
<evidence type="ECO:0000256" key="1">
    <source>
        <dbReference type="ARBA" id="ARBA00004167"/>
    </source>
</evidence>
<evidence type="ECO:0000256" key="8">
    <source>
        <dbReference type="SAM" id="Phobius"/>
    </source>
</evidence>
<evidence type="ECO:0000313" key="13">
    <source>
        <dbReference type="Proteomes" id="UP000593564"/>
    </source>
</evidence>
<dbReference type="GO" id="GO:0030247">
    <property type="term" value="F:polysaccharide binding"/>
    <property type="evidence" value="ECO:0007669"/>
    <property type="project" value="InterPro"/>
</dbReference>
<keyword evidence="8" id="KW-0812">Transmembrane</keyword>
<evidence type="ECO:0000256" key="5">
    <source>
        <dbReference type="ARBA" id="ARBA00047899"/>
    </source>
</evidence>
<dbReference type="PANTHER" id="PTHR33355:SF12">
    <property type="entry name" value="WALL-ASSOCIATED RECEPTOR KINASE CARBOXY-TERMINAL PROTEIN"/>
    <property type="match status" value="1"/>
</dbReference>
<gene>
    <name evidence="12" type="ORF">HYC85_019081</name>
</gene>
<feature type="signal peptide" evidence="9">
    <location>
        <begin position="1"/>
        <end position="21"/>
    </location>
</feature>
<evidence type="ECO:0000256" key="9">
    <source>
        <dbReference type="SAM" id="SignalP"/>
    </source>
</evidence>
<dbReference type="Pfam" id="PF13947">
    <property type="entry name" value="GUB_WAK_bind"/>
    <property type="match status" value="1"/>
</dbReference>
<feature type="compositionally biased region" description="Pro residues" evidence="7">
    <location>
        <begin position="466"/>
        <end position="475"/>
    </location>
</feature>
<name>A0A7J7GKU8_CAMSI</name>
<feature type="region of interest" description="Disordered" evidence="7">
    <location>
        <begin position="494"/>
        <end position="513"/>
    </location>
</feature>
<organism evidence="12 13">
    <name type="scientific">Camellia sinensis</name>
    <name type="common">Tea plant</name>
    <name type="synonym">Thea sinensis</name>
    <dbReference type="NCBI Taxonomy" id="4442"/>
    <lineage>
        <taxon>Eukaryota</taxon>
        <taxon>Viridiplantae</taxon>
        <taxon>Streptophyta</taxon>
        <taxon>Embryophyta</taxon>
        <taxon>Tracheophyta</taxon>
        <taxon>Spermatophyta</taxon>
        <taxon>Magnoliopsida</taxon>
        <taxon>eudicotyledons</taxon>
        <taxon>Gunneridae</taxon>
        <taxon>Pentapetalae</taxon>
        <taxon>asterids</taxon>
        <taxon>Ericales</taxon>
        <taxon>Theaceae</taxon>
        <taxon>Camellia</taxon>
    </lineage>
</organism>
<keyword evidence="4" id="KW-0325">Glycoprotein</keyword>
<evidence type="ECO:0000256" key="4">
    <source>
        <dbReference type="ARBA" id="ARBA00023180"/>
    </source>
</evidence>
<dbReference type="AlphaFoldDB" id="A0A7J7GKU8"/>
<evidence type="ECO:0000256" key="3">
    <source>
        <dbReference type="ARBA" id="ARBA00022729"/>
    </source>
</evidence>
<reference evidence="13" key="1">
    <citation type="journal article" date="2020" name="Nat. Commun.">
        <title>Genome assembly of wild tea tree DASZ reveals pedigree and selection history of tea varieties.</title>
        <authorList>
            <person name="Zhang W."/>
            <person name="Zhang Y."/>
            <person name="Qiu H."/>
            <person name="Guo Y."/>
            <person name="Wan H."/>
            <person name="Zhang X."/>
            <person name="Scossa F."/>
            <person name="Alseekh S."/>
            <person name="Zhang Q."/>
            <person name="Wang P."/>
            <person name="Xu L."/>
            <person name="Schmidt M.H."/>
            <person name="Jia X."/>
            <person name="Li D."/>
            <person name="Zhu A."/>
            <person name="Guo F."/>
            <person name="Chen W."/>
            <person name="Ni D."/>
            <person name="Usadel B."/>
            <person name="Fernie A.R."/>
            <person name="Wen W."/>
        </authorList>
    </citation>
    <scope>NUCLEOTIDE SEQUENCE [LARGE SCALE GENOMIC DNA]</scope>
    <source>
        <strain evidence="13">cv. G240</strain>
    </source>
</reference>
<protein>
    <recommendedName>
        <fullName evidence="2">non-specific serine/threonine protein kinase</fullName>
        <ecNumber evidence="2">2.7.11.1</ecNumber>
    </recommendedName>
</protein>
<keyword evidence="8" id="KW-0472">Membrane</keyword>
<keyword evidence="13" id="KW-1185">Reference proteome</keyword>
<dbReference type="GO" id="GO:0016020">
    <property type="term" value="C:membrane"/>
    <property type="evidence" value="ECO:0007669"/>
    <property type="project" value="UniProtKB-SubCell"/>
</dbReference>
<evidence type="ECO:0000259" key="10">
    <source>
        <dbReference type="Pfam" id="PF13947"/>
    </source>
</evidence>
<comment type="caution">
    <text evidence="12">The sequence shown here is derived from an EMBL/GenBank/DDBJ whole genome shotgun (WGS) entry which is preliminary data.</text>
</comment>
<sequence>MTKKFHHLTLLLLLLPTLSLSLCRNFCGNMGIKYPFGIDDGCGAPQFSKMLNCSTDLFFQTPSGNYKVQSIDYDKKSLIIYDPAMSTCSILQPHHDFVMTEIQYALIPPSPDTVFALLNCSIDSPVLNHYKSLCFNFSGHSCDELYGACTAFRLFHLLSNTTPPCCFTGYNTVKYMTMDILDCSHYTSMYNVDALKGVGPLDWLYGMKLSYSVPDTGCDQCSKSGGTCGFDVETKGMLCICSTTVNSTRECAAGSVTATGEAHMLSTLLQTLVLLFVATGGMMIMMMMGVTPKRISFDAFEPGFGLEVQYGIPRFCTSARAGESDARAWNPSIQYFLCTVLQSARAEDWALERRHVSHDRAGVERPSSEDFTHPVLLQYDRAGELTLERVPCCMSARAGKTALERDSVFLKLLKLFSDYIFASSSHPSEMDNANEPESSSTEARMERMERMMELITARLEQQQNQQPPPPPPLVQPEPNANVNDRDIIALTHKFSKMKPPSFQGGLEPLKAEA</sequence>
<feature type="region of interest" description="Disordered" evidence="7">
    <location>
        <begin position="460"/>
        <end position="485"/>
    </location>
</feature>
<comment type="catalytic activity">
    <reaction evidence="5">
        <text>L-threonyl-[protein] + ATP = O-phospho-L-threonyl-[protein] + ADP + H(+)</text>
        <dbReference type="Rhea" id="RHEA:46608"/>
        <dbReference type="Rhea" id="RHEA-COMP:11060"/>
        <dbReference type="Rhea" id="RHEA-COMP:11605"/>
        <dbReference type="ChEBI" id="CHEBI:15378"/>
        <dbReference type="ChEBI" id="CHEBI:30013"/>
        <dbReference type="ChEBI" id="CHEBI:30616"/>
        <dbReference type="ChEBI" id="CHEBI:61977"/>
        <dbReference type="ChEBI" id="CHEBI:456216"/>
        <dbReference type="EC" id="2.7.11.1"/>
    </reaction>
</comment>
<dbReference type="Pfam" id="PF14380">
    <property type="entry name" value="WAK_assoc"/>
    <property type="match status" value="1"/>
</dbReference>
<keyword evidence="3 9" id="KW-0732">Signal</keyword>
<dbReference type="InterPro" id="IPR025287">
    <property type="entry name" value="WAK_GUB"/>
</dbReference>
<dbReference type="PANTHER" id="PTHR33355">
    <property type="entry name" value="WALL-ASSOCIATED RECEPTOR KINASE CARBOXY-TERMINAL PROTEIN-RELATED"/>
    <property type="match status" value="1"/>
</dbReference>
<dbReference type="GO" id="GO:0004674">
    <property type="term" value="F:protein serine/threonine kinase activity"/>
    <property type="evidence" value="ECO:0007669"/>
    <property type="project" value="UniProtKB-EC"/>
</dbReference>
<feature type="transmembrane region" description="Helical" evidence="8">
    <location>
        <begin position="268"/>
        <end position="290"/>
    </location>
</feature>
<proteinExistence type="predicted"/>